<gene>
    <name evidence="3" type="ORF">SAMN04488044_2056</name>
</gene>
<dbReference type="PROSITE" id="PS51257">
    <property type="entry name" value="PROKAR_LIPOPROTEIN"/>
    <property type="match status" value="1"/>
</dbReference>
<feature type="transmembrane region" description="Helical" evidence="1">
    <location>
        <begin position="76"/>
        <end position="95"/>
    </location>
</feature>
<feature type="transmembrane region" description="Helical" evidence="1">
    <location>
        <begin position="101"/>
        <end position="119"/>
    </location>
</feature>
<evidence type="ECO:0000256" key="1">
    <source>
        <dbReference type="SAM" id="Phobius"/>
    </source>
</evidence>
<dbReference type="AlphaFoldDB" id="A0A1M5QP08"/>
<feature type="transmembrane region" description="Helical" evidence="1">
    <location>
        <begin position="41"/>
        <end position="64"/>
    </location>
</feature>
<keyword evidence="1" id="KW-1133">Transmembrane helix</keyword>
<keyword evidence="1" id="KW-0812">Transmembrane</keyword>
<accession>A0A1M5QP08</accession>
<feature type="domain" description="DUF1468" evidence="2">
    <location>
        <begin position="10"/>
        <end position="159"/>
    </location>
</feature>
<dbReference type="STRING" id="870908.SAMN04488044_2056"/>
<protein>
    <submittedName>
        <fullName evidence="3">Tripartite tricarboxylate transporter TctB family protein</fullName>
    </submittedName>
</protein>
<dbReference type="RefSeq" id="WP_072792943.1">
    <property type="nucleotide sequence ID" value="NZ_FQWM01000003.1"/>
</dbReference>
<sequence length="159" mass="17293">MLNMKTADLVFGLILVMLGCALTWGGFTMDRLEVRRIHPASIPGLVPMGLGLLIALSGVLLVATNMKVRASEIISVQKPGLLFQMLVICLFYALVMLGRIPFFWATSIFIAIATFRLGSDAAETETSRGPLMIKAVLFGLVMSAAISALFRYAFLVRLP</sequence>
<dbReference type="EMBL" id="FQWM01000003">
    <property type="protein sequence ID" value="SHH15611.1"/>
    <property type="molecule type" value="Genomic_DNA"/>
</dbReference>
<name>A0A1M5QP08_9RHOB</name>
<dbReference type="InterPro" id="IPR009936">
    <property type="entry name" value="DUF1468"/>
</dbReference>
<evidence type="ECO:0000313" key="3">
    <source>
        <dbReference type="EMBL" id="SHH15611.1"/>
    </source>
</evidence>
<evidence type="ECO:0000313" key="4">
    <source>
        <dbReference type="Proteomes" id="UP000184211"/>
    </source>
</evidence>
<dbReference type="Pfam" id="PF07331">
    <property type="entry name" value="TctB"/>
    <property type="match status" value="1"/>
</dbReference>
<keyword evidence="1" id="KW-0472">Membrane</keyword>
<proteinExistence type="predicted"/>
<feature type="transmembrane region" description="Helical" evidence="1">
    <location>
        <begin position="131"/>
        <end position="154"/>
    </location>
</feature>
<evidence type="ECO:0000259" key="2">
    <source>
        <dbReference type="Pfam" id="PF07331"/>
    </source>
</evidence>
<reference evidence="4" key="1">
    <citation type="submission" date="2016-11" db="EMBL/GenBank/DDBJ databases">
        <authorList>
            <person name="Varghese N."/>
            <person name="Submissions S."/>
        </authorList>
    </citation>
    <scope>NUCLEOTIDE SEQUENCE [LARGE SCALE GENOMIC DNA]</scope>
    <source>
        <strain evidence="4">DSM 28223</strain>
    </source>
</reference>
<dbReference type="Proteomes" id="UP000184211">
    <property type="component" value="Unassembled WGS sequence"/>
</dbReference>
<dbReference type="OrthoDB" id="6195486at2"/>
<organism evidence="3 4">
    <name type="scientific">Cognatishimia maritima</name>
    <dbReference type="NCBI Taxonomy" id="870908"/>
    <lineage>
        <taxon>Bacteria</taxon>
        <taxon>Pseudomonadati</taxon>
        <taxon>Pseudomonadota</taxon>
        <taxon>Alphaproteobacteria</taxon>
        <taxon>Rhodobacterales</taxon>
        <taxon>Paracoccaceae</taxon>
        <taxon>Cognatishimia</taxon>
    </lineage>
</organism>
<keyword evidence="4" id="KW-1185">Reference proteome</keyword>